<organism evidence="1 2">
    <name type="scientific">Candidatus Nitrosomaritimum aestuariumsis</name>
    <dbReference type="NCBI Taxonomy" id="3342354"/>
    <lineage>
        <taxon>Archaea</taxon>
        <taxon>Nitrososphaerota</taxon>
        <taxon>Nitrososphaeria</taxon>
        <taxon>Nitrosopumilales</taxon>
        <taxon>Nitrosopumilaceae</taxon>
        <taxon>Candidatus Nitrosomaritimum</taxon>
    </lineage>
</organism>
<dbReference type="Proteomes" id="UP000591542">
    <property type="component" value="Unassembled WGS sequence"/>
</dbReference>
<gene>
    <name evidence="1" type="ORF">H2B01_08365</name>
</gene>
<reference evidence="1 2" key="1">
    <citation type="journal article" date="2020" name="Appl. Environ. Microbiol.">
        <title>Genomic Characteristics of a Novel Species of Ammonia-Oxidizing Archaea from the Jiulong River Estuary.</title>
        <authorList>
            <person name="Zou D."/>
            <person name="Wan R."/>
            <person name="Han L."/>
            <person name="Xu M.N."/>
            <person name="Liu Y."/>
            <person name="Liu H."/>
            <person name="Kao S.J."/>
            <person name="Li M."/>
        </authorList>
    </citation>
    <scope>NUCLEOTIDE SEQUENCE [LARGE SCALE GENOMIC DNA]</scope>
    <source>
        <strain evidence="1">S2bin1</strain>
    </source>
</reference>
<proteinExistence type="predicted"/>
<name>A0AC60WAG5_9ARCH</name>
<accession>A0AC60WAG5</accession>
<sequence>MNATSSTMQLWIEKVMDDSVLSVNSTVSSYDAAKLMEESKAGAIVVLENQIPTGIVTNTDLAVKIIAHSYPIDTPIRRIMSSPLISISPETDMKTASELMTLRKIRKLPVIDNDQVIGMIVASKIAEPNH</sequence>
<evidence type="ECO:0000313" key="1">
    <source>
        <dbReference type="EMBL" id="MBA4464170.1"/>
    </source>
</evidence>
<evidence type="ECO:0000313" key="2">
    <source>
        <dbReference type="Proteomes" id="UP000591542"/>
    </source>
</evidence>
<comment type="caution">
    <text evidence="1">The sequence shown here is derived from an EMBL/GenBank/DDBJ whole genome shotgun (WGS) entry which is preliminary data.</text>
</comment>
<dbReference type="EMBL" id="JACEMX010000161">
    <property type="protein sequence ID" value="MBA4464170.1"/>
    <property type="molecule type" value="Genomic_DNA"/>
</dbReference>
<protein>
    <submittedName>
        <fullName evidence="1">CBS domain-containing protein</fullName>
    </submittedName>
</protein>